<name>A0ABR1BS66_NECAM</name>
<feature type="region of interest" description="Disordered" evidence="3">
    <location>
        <begin position="145"/>
        <end position="174"/>
    </location>
</feature>
<feature type="domain" description="ZP" evidence="5">
    <location>
        <begin position="813"/>
        <end position="1068"/>
    </location>
</feature>
<dbReference type="SMART" id="SM00241">
    <property type="entry name" value="ZP"/>
    <property type="match status" value="1"/>
</dbReference>
<feature type="compositionally biased region" description="Pro residues" evidence="3">
    <location>
        <begin position="152"/>
        <end position="161"/>
    </location>
</feature>
<dbReference type="Pfam" id="PF00100">
    <property type="entry name" value="Zona_pellucida"/>
    <property type="match status" value="1"/>
</dbReference>
<evidence type="ECO:0000313" key="6">
    <source>
        <dbReference type="EMBL" id="KAK6729229.1"/>
    </source>
</evidence>
<organism evidence="6 7">
    <name type="scientific">Necator americanus</name>
    <name type="common">Human hookworm</name>
    <dbReference type="NCBI Taxonomy" id="51031"/>
    <lineage>
        <taxon>Eukaryota</taxon>
        <taxon>Metazoa</taxon>
        <taxon>Ecdysozoa</taxon>
        <taxon>Nematoda</taxon>
        <taxon>Chromadorea</taxon>
        <taxon>Rhabditida</taxon>
        <taxon>Rhabditina</taxon>
        <taxon>Rhabditomorpha</taxon>
        <taxon>Strongyloidea</taxon>
        <taxon>Ancylostomatidae</taxon>
        <taxon>Bunostominae</taxon>
        <taxon>Necator</taxon>
    </lineage>
</organism>
<dbReference type="PROSITE" id="PS51034">
    <property type="entry name" value="ZP_2"/>
    <property type="match status" value="1"/>
</dbReference>
<evidence type="ECO:0000256" key="2">
    <source>
        <dbReference type="ARBA" id="ARBA00022729"/>
    </source>
</evidence>
<feature type="region of interest" description="Disordered" evidence="3">
    <location>
        <begin position="699"/>
        <end position="800"/>
    </location>
</feature>
<keyword evidence="2" id="KW-0732">Signal</keyword>
<dbReference type="InterPro" id="IPR001507">
    <property type="entry name" value="ZP_dom"/>
</dbReference>
<dbReference type="Pfam" id="PF25057">
    <property type="entry name" value="CUT_N"/>
    <property type="match status" value="1"/>
</dbReference>
<accession>A0ABR1BS66</accession>
<evidence type="ECO:0000256" key="3">
    <source>
        <dbReference type="SAM" id="MobiDB-lite"/>
    </source>
</evidence>
<comment type="caution">
    <text evidence="6">The sequence shown here is derived from an EMBL/GenBank/DDBJ whole genome shotgun (WGS) entry which is preliminary data.</text>
</comment>
<keyword evidence="7" id="KW-1185">Reference proteome</keyword>
<reference evidence="6 7" key="1">
    <citation type="submission" date="2023-08" db="EMBL/GenBank/DDBJ databases">
        <title>A Necator americanus chromosomal reference genome.</title>
        <authorList>
            <person name="Ilik V."/>
            <person name="Petrzelkova K.J."/>
            <person name="Pardy F."/>
            <person name="Fuh T."/>
            <person name="Niatou-Singa F.S."/>
            <person name="Gouil Q."/>
            <person name="Baker L."/>
            <person name="Ritchie M.E."/>
            <person name="Jex A.R."/>
            <person name="Gazzola D."/>
            <person name="Li H."/>
            <person name="Toshio Fujiwara R."/>
            <person name="Zhan B."/>
            <person name="Aroian R.V."/>
            <person name="Pafco B."/>
            <person name="Schwarz E.M."/>
        </authorList>
    </citation>
    <scope>NUCLEOTIDE SEQUENCE [LARGE SCALE GENOMIC DNA]</scope>
    <source>
        <strain evidence="6 7">Aroian</strain>
        <tissue evidence="6">Whole animal</tissue>
    </source>
</reference>
<keyword evidence="4" id="KW-0472">Membrane</keyword>
<dbReference type="InterPro" id="IPR055355">
    <property type="entry name" value="ZP-C"/>
</dbReference>
<feature type="transmembrane region" description="Helical" evidence="4">
    <location>
        <begin position="1128"/>
        <end position="1152"/>
    </location>
</feature>
<dbReference type="InterPro" id="IPR051962">
    <property type="entry name" value="Cuticlin"/>
</dbReference>
<protein>
    <recommendedName>
        <fullName evidence="5">ZP domain-containing protein</fullName>
    </recommendedName>
</protein>
<evidence type="ECO:0000256" key="4">
    <source>
        <dbReference type="SAM" id="Phobius"/>
    </source>
</evidence>
<feature type="compositionally biased region" description="Polar residues" evidence="3">
    <location>
        <begin position="699"/>
        <end position="730"/>
    </location>
</feature>
<feature type="compositionally biased region" description="Low complexity" evidence="3">
    <location>
        <begin position="731"/>
        <end position="798"/>
    </location>
</feature>
<proteinExistence type="predicted"/>
<sequence>MCGNQPKAKAHRTLLDEEIAAETLKKKRCIYKTFKKFCCIRTCSSGDVQGEVSSMFAQIQVKISSEIRTATSLFLQRPGRNAGSLRYGYGLQKRPPYYTRPEDFKIPDYRPPKPQVPSFNPTFGPQFTPFRPPFQQQQQFFQNFRPPVQGNPFPPQPPRNPQFPSGPFLPHSEPSFIPPVNNGRQQWFVPSNPATFVPPNIAAYWEGASPIPPQGAYGPTPTTMATQKPMKPSVNPDVYRGTVPTQPAANPESYTTPSNSIPTTGHAETFRTHGWYNPTSTAPQRPPEAFVTVTDEVVDFTNPTKSIFDMEENPYTTLSTVALGEIPGTLITATQSTPTSTAESPTTLIFEDITKYFPEEGPLPPQSARTTGYNFDTERTTDLQFSSLTTPETPDDVYDHTDVVEDVGEGISTTVQSKPSDLEHAKSTYFPRPVSSQAYQPPGHLPEDFTQHIDVNFLKPNRTCTGPLCGIDSDKVSLYNPVKGGSKGPTLLISNAAKGDAARLGYIPPNPKLISEFTAPPSSTEYYNSNFVPGSINYPRAEVPGPFQKGEHSTFEPYRPEIPKGPHVFMPPQNFPAPPASTLLPPASYTQETTPLTSYSPTAKTIAPPTTTTEYTTTEAFISPSTTSTTLFTVSRFETTEKSTESTPEAFTILSTVSLQPEEGGATTLPHPIPWSPTYKTVPPSSTITPATGVSVEVSTPKTTFGQPKPSSATSPPTRLTGGFETTPSFSRTPSESQTTSSSQSTTPSTTTQYFKITAPSAPPHGTTTPTSTPETPSTTPSGSTPSGTTSALLSTTSKSGVMNRVRGKVHVVCKEEGIEFSATTLFPFTGQIFANERKRIPGCLHEIVNAVTPKVFLPFIECGVKNAGDQHDSRAQYHMQVVVVIQQGDGTSTVQSFMAQCIHQKILYNKQTLPRRIEEALEELRLVATKLEQKAPLPQVEMKIVVDEHHQLGPEVSEVDIGMPLAVQWKLLPESDAYGFHVKNCIVKDEISKAEHKMIDELGCSTDTSIFAHPHYDTYHDSASSHLWAFKVPDHTRLRIRCDVAICSDVPSSMTNISSCASIPTPPFCPDLITSPSNSILYDAEGAFLKRRRQIVGEMTQSVRATLCTGGSCDPQPLALERRCFDLYWVAASTGFSFASLIAAIVVHIVVKAKISRH</sequence>
<evidence type="ECO:0000256" key="1">
    <source>
        <dbReference type="ARBA" id="ARBA00022460"/>
    </source>
</evidence>
<dbReference type="InterPro" id="IPR056953">
    <property type="entry name" value="CUT_N"/>
</dbReference>
<dbReference type="PANTHER" id="PTHR22907:SF46">
    <property type="entry name" value="ZP DOMAIN-CONTAINING PROTEIN"/>
    <property type="match status" value="1"/>
</dbReference>
<keyword evidence="4" id="KW-1133">Transmembrane helix</keyword>
<dbReference type="Proteomes" id="UP001303046">
    <property type="component" value="Unassembled WGS sequence"/>
</dbReference>
<evidence type="ECO:0000259" key="5">
    <source>
        <dbReference type="PROSITE" id="PS51034"/>
    </source>
</evidence>
<keyword evidence="1" id="KW-0193">Cuticle</keyword>
<evidence type="ECO:0000313" key="7">
    <source>
        <dbReference type="Proteomes" id="UP001303046"/>
    </source>
</evidence>
<dbReference type="EMBL" id="JAVFWL010000001">
    <property type="protein sequence ID" value="KAK6729229.1"/>
    <property type="molecule type" value="Genomic_DNA"/>
</dbReference>
<keyword evidence="4" id="KW-0812">Transmembrane</keyword>
<gene>
    <name evidence="6" type="primary">Necator_chrI.g2463</name>
    <name evidence="6" type="ORF">RB195_006335</name>
</gene>
<dbReference type="PANTHER" id="PTHR22907">
    <property type="entry name" value="GH04558P"/>
    <property type="match status" value="1"/>
</dbReference>